<keyword evidence="2" id="KW-0560">Oxidoreductase</keyword>
<dbReference type="InterPro" id="IPR011032">
    <property type="entry name" value="GroES-like_sf"/>
</dbReference>
<evidence type="ECO:0000313" key="4">
    <source>
        <dbReference type="EMBL" id="KAK5953435.1"/>
    </source>
</evidence>
<dbReference type="Gene3D" id="3.90.180.10">
    <property type="entry name" value="Medium-chain alcohol dehydrogenases, catalytic domain"/>
    <property type="match status" value="1"/>
</dbReference>
<feature type="domain" description="Enoyl reductase (ER)" evidence="3">
    <location>
        <begin position="4"/>
        <end position="343"/>
    </location>
</feature>
<dbReference type="PANTHER" id="PTHR45348">
    <property type="entry name" value="HYPOTHETICAL OXIDOREDUCTASE (EUROFUNG)"/>
    <property type="match status" value="1"/>
</dbReference>
<dbReference type="SMART" id="SM00829">
    <property type="entry name" value="PKS_ER"/>
    <property type="match status" value="1"/>
</dbReference>
<dbReference type="EMBL" id="JAKLMC020000011">
    <property type="protein sequence ID" value="KAK5953435.1"/>
    <property type="molecule type" value="Genomic_DNA"/>
</dbReference>
<dbReference type="InterPro" id="IPR036291">
    <property type="entry name" value="NAD(P)-bd_dom_sf"/>
</dbReference>
<name>A0AAN8I8V6_9EURO</name>
<dbReference type="PANTHER" id="PTHR45348:SF2">
    <property type="entry name" value="ZINC-TYPE ALCOHOL DEHYDROGENASE-LIKE PROTEIN C2E1P3.01"/>
    <property type="match status" value="1"/>
</dbReference>
<protein>
    <recommendedName>
        <fullName evidence="3">Enoyl reductase (ER) domain-containing protein</fullName>
    </recommendedName>
</protein>
<dbReference type="AlphaFoldDB" id="A0AAN8I8V6"/>
<dbReference type="Gene3D" id="3.40.50.720">
    <property type="entry name" value="NAD(P)-binding Rossmann-like Domain"/>
    <property type="match status" value="1"/>
</dbReference>
<dbReference type="InterPro" id="IPR020843">
    <property type="entry name" value="ER"/>
</dbReference>
<evidence type="ECO:0000313" key="5">
    <source>
        <dbReference type="Proteomes" id="UP001316803"/>
    </source>
</evidence>
<gene>
    <name evidence="4" type="ORF">OHC33_005379</name>
</gene>
<dbReference type="SUPFAM" id="SSF51735">
    <property type="entry name" value="NAD(P)-binding Rossmann-fold domains"/>
    <property type="match status" value="1"/>
</dbReference>
<dbReference type="InterPro" id="IPR047122">
    <property type="entry name" value="Trans-enoyl_RdTase-like"/>
</dbReference>
<evidence type="ECO:0000259" key="3">
    <source>
        <dbReference type="SMART" id="SM00829"/>
    </source>
</evidence>
<evidence type="ECO:0000256" key="1">
    <source>
        <dbReference type="ARBA" id="ARBA00008072"/>
    </source>
</evidence>
<dbReference type="Proteomes" id="UP001316803">
    <property type="component" value="Unassembled WGS sequence"/>
</dbReference>
<evidence type="ECO:0000256" key="2">
    <source>
        <dbReference type="ARBA" id="ARBA00023002"/>
    </source>
</evidence>
<proteinExistence type="inferred from homology"/>
<organism evidence="4 5">
    <name type="scientific">Knufia fluminis</name>
    <dbReference type="NCBI Taxonomy" id="191047"/>
    <lineage>
        <taxon>Eukaryota</taxon>
        <taxon>Fungi</taxon>
        <taxon>Dikarya</taxon>
        <taxon>Ascomycota</taxon>
        <taxon>Pezizomycotina</taxon>
        <taxon>Eurotiomycetes</taxon>
        <taxon>Chaetothyriomycetidae</taxon>
        <taxon>Chaetothyriales</taxon>
        <taxon>Trichomeriaceae</taxon>
        <taxon>Knufia</taxon>
    </lineage>
</organism>
<dbReference type="CDD" id="cd08249">
    <property type="entry name" value="enoyl_reductase_like"/>
    <property type="match status" value="1"/>
</dbReference>
<dbReference type="SUPFAM" id="SSF50129">
    <property type="entry name" value="GroES-like"/>
    <property type="match status" value="1"/>
</dbReference>
<dbReference type="GO" id="GO:0016651">
    <property type="term" value="F:oxidoreductase activity, acting on NAD(P)H"/>
    <property type="evidence" value="ECO:0007669"/>
    <property type="project" value="InterPro"/>
</dbReference>
<comment type="similarity">
    <text evidence="1">Belongs to the zinc-containing alcohol dehydrogenase family.</text>
</comment>
<accession>A0AAN8I8V6</accession>
<comment type="caution">
    <text evidence="4">The sequence shown here is derived from an EMBL/GenBank/DDBJ whole genome shotgun (WGS) entry which is preliminary data.</text>
</comment>
<sequence length="348" mass="37324">MKGTVVEQVGAEPKVVDYLEKPTPGPGQILVKSLYAAMNPVDAFMVNMGMLVVEWPLVLAADCSGVVVEASPEAESKYNLKPGTYVCGCTRLGMKQYGAGQEYFLMDAQLAIPKPKSIDLIQAATLGAGLETAALGIFQGLQVEMFNPDVQQDEKKSWMIVLGGGSNVGAAAIQILRAAGYRVLASCSERSTGSVKALGAETFDYKNSTEEQVAKVLETTEGNIAGIFDAAASNDPVVAKELFKHESWKGESKLFATTNDWMSIGSWNGGQTYEIKLGGLGRPESKELNSLMEKYIPILAKLVENGKVKPLEYELVGDGGFEDIIKAYKHKAGGASGQRKIVVKVQDE</sequence>
<reference evidence="4 5" key="1">
    <citation type="submission" date="2022-12" db="EMBL/GenBank/DDBJ databases">
        <title>Genomic features and morphological characterization of a novel Knufia sp. strain isolated from spacecraft assembly facility.</title>
        <authorList>
            <person name="Teixeira M."/>
            <person name="Chander A.M."/>
            <person name="Stajich J.E."/>
            <person name="Venkateswaran K."/>
        </authorList>
    </citation>
    <scope>NUCLEOTIDE SEQUENCE [LARGE SCALE GENOMIC DNA]</scope>
    <source>
        <strain evidence="4 5">FJI-L2-BK-P2</strain>
    </source>
</reference>
<keyword evidence="5" id="KW-1185">Reference proteome</keyword>
<dbReference type="InterPro" id="IPR013154">
    <property type="entry name" value="ADH-like_N"/>
</dbReference>
<dbReference type="Pfam" id="PF08240">
    <property type="entry name" value="ADH_N"/>
    <property type="match status" value="1"/>
</dbReference>